<evidence type="ECO:0000313" key="3">
    <source>
        <dbReference type="EMBL" id="NEZ65528.1"/>
    </source>
</evidence>
<dbReference type="Pfam" id="PF09979">
    <property type="entry name" value="DUF2213"/>
    <property type="match status" value="1"/>
</dbReference>
<dbReference type="EMBL" id="QZCE01000002">
    <property type="protein sequence ID" value="NEZ65528.1"/>
    <property type="molecule type" value="Genomic_DNA"/>
</dbReference>
<reference evidence="3 4" key="1">
    <citation type="journal article" date="2020" name="Microb. Ecol.">
        <title>Ecogenomics of the Marine Benthic Filamentous Cyanobacterium Adonisia.</title>
        <authorList>
            <person name="Walter J.M."/>
            <person name="Coutinho F.H."/>
            <person name="Leomil L."/>
            <person name="Hargreaves P.I."/>
            <person name="Campeao M.E."/>
            <person name="Vieira V.V."/>
            <person name="Silva B.S."/>
            <person name="Fistarol G.O."/>
            <person name="Salomon P.S."/>
            <person name="Sawabe T."/>
            <person name="Mino S."/>
            <person name="Hosokawa M."/>
            <person name="Miyashita H."/>
            <person name="Maruyama F."/>
            <person name="van Verk M.C."/>
            <person name="Dutilh B.E."/>
            <person name="Thompson C.C."/>
            <person name="Thompson F.L."/>
        </authorList>
    </citation>
    <scope>NUCLEOTIDE SEQUENCE [LARGE SCALE GENOMIC DNA]</scope>
    <source>
        <strain evidence="3 4">CCMR0082</strain>
    </source>
</reference>
<feature type="coiled-coil region" evidence="1">
    <location>
        <begin position="203"/>
        <end position="252"/>
    </location>
</feature>
<evidence type="ECO:0000256" key="2">
    <source>
        <dbReference type="SAM" id="MobiDB-lite"/>
    </source>
</evidence>
<dbReference type="PIRSF" id="PIRSF029215">
    <property type="entry name" value="UCP029215"/>
    <property type="match status" value="1"/>
</dbReference>
<evidence type="ECO:0000313" key="4">
    <source>
        <dbReference type="Proteomes" id="UP000473574"/>
    </source>
</evidence>
<proteinExistence type="predicted"/>
<sequence length="391" mass="43572">MAVRFDRAPITKSEKLPDGRLRVWATFSRVGPLRYLDGAGEQRIEWVTKEELFRTDSLETAALAPVTLGHPEEGMVTPDNWKEYSVGASGSTIKVNPENGLVDVVFVVGAREALDKSDEFSEVSAGYTAQIEKRADGKFYQTNRRYNHLALVERGRAGPEVRLHLDAAEDWAIQSLDECSNTRITDAMKYKGMEMSEDAIKAFKDMEGKLEKMTADMAGMKAKKDAAESDLLTKVTAERDMLQGRVDSLTAERDARMDAGDVEKAAQQLAQTKLDAFQAALPYLPEDTRFDVGVSPLEWKRQAIASANPDLKLDSKDEAYINAAFDMLAQFGAKQRTDEQRADDFKQTLETAQVGGRKDAASLKREDSSDDAEYRADREAATANYVWKEKN</sequence>
<dbReference type="InterPro" id="IPR016913">
    <property type="entry name" value="UCP029215"/>
</dbReference>
<accession>A0A6M0SAJ2</accession>
<feature type="compositionally biased region" description="Basic and acidic residues" evidence="2">
    <location>
        <begin position="337"/>
        <end position="347"/>
    </location>
</feature>
<dbReference type="RefSeq" id="WP_163666682.1">
    <property type="nucleotide sequence ID" value="NZ_QZCE01000002.1"/>
</dbReference>
<evidence type="ECO:0000256" key="1">
    <source>
        <dbReference type="SAM" id="Coils"/>
    </source>
</evidence>
<feature type="compositionally biased region" description="Basic and acidic residues" evidence="2">
    <location>
        <begin position="356"/>
        <end position="376"/>
    </location>
</feature>
<comment type="caution">
    <text evidence="3">The sequence shown here is derived from an EMBL/GenBank/DDBJ whole genome shotgun (WGS) entry which is preliminary data.</text>
</comment>
<keyword evidence="1" id="KW-0175">Coiled coil</keyword>
<dbReference type="AlphaFoldDB" id="A0A6M0SAJ2"/>
<gene>
    <name evidence="3" type="ORF">D0962_22650</name>
</gene>
<dbReference type="Proteomes" id="UP000473574">
    <property type="component" value="Unassembled WGS sequence"/>
</dbReference>
<organism evidence="3 4">
    <name type="scientific">Adonisia turfae CCMR0082</name>
    <dbReference type="NCBI Taxonomy" id="2304604"/>
    <lineage>
        <taxon>Bacteria</taxon>
        <taxon>Bacillati</taxon>
        <taxon>Cyanobacteriota</taxon>
        <taxon>Adonisia</taxon>
        <taxon>Adonisia turfae</taxon>
    </lineage>
</organism>
<protein>
    <submittedName>
        <fullName evidence="3">DUF2213 domain-containing protein</fullName>
    </submittedName>
</protein>
<name>A0A6M0SAJ2_9CYAN</name>
<feature type="region of interest" description="Disordered" evidence="2">
    <location>
        <begin position="337"/>
        <end position="376"/>
    </location>
</feature>